<dbReference type="Pfam" id="PF10206">
    <property type="entry name" value="WRW"/>
    <property type="match status" value="1"/>
</dbReference>
<comment type="caution">
    <text evidence="10">The sequence shown here is derived from an EMBL/GenBank/DDBJ whole genome shotgun (WGS) entry which is preliminary data.</text>
</comment>
<evidence type="ECO:0000256" key="3">
    <source>
        <dbReference type="ARBA" id="ARBA00022448"/>
    </source>
</evidence>
<keyword evidence="5" id="KW-0375">Hydrogen ion transport</keyword>
<dbReference type="STRING" id="6573.A0A210PFJ9"/>
<keyword evidence="9" id="KW-0066">ATP synthesis</keyword>
<dbReference type="GO" id="GO:0031966">
    <property type="term" value="C:mitochondrial membrane"/>
    <property type="evidence" value="ECO:0007669"/>
    <property type="project" value="UniProtKB-SubCell"/>
</dbReference>
<evidence type="ECO:0000256" key="7">
    <source>
        <dbReference type="ARBA" id="ARBA00023128"/>
    </source>
</evidence>
<reference evidence="10 11" key="1">
    <citation type="journal article" date="2017" name="Nat. Ecol. Evol.">
        <title>Scallop genome provides insights into evolution of bilaterian karyotype and development.</title>
        <authorList>
            <person name="Wang S."/>
            <person name="Zhang J."/>
            <person name="Jiao W."/>
            <person name="Li J."/>
            <person name="Xun X."/>
            <person name="Sun Y."/>
            <person name="Guo X."/>
            <person name="Huan P."/>
            <person name="Dong B."/>
            <person name="Zhang L."/>
            <person name="Hu X."/>
            <person name="Sun X."/>
            <person name="Wang J."/>
            <person name="Zhao C."/>
            <person name="Wang Y."/>
            <person name="Wang D."/>
            <person name="Huang X."/>
            <person name="Wang R."/>
            <person name="Lv J."/>
            <person name="Li Y."/>
            <person name="Zhang Z."/>
            <person name="Liu B."/>
            <person name="Lu W."/>
            <person name="Hui Y."/>
            <person name="Liang J."/>
            <person name="Zhou Z."/>
            <person name="Hou R."/>
            <person name="Li X."/>
            <person name="Liu Y."/>
            <person name="Li H."/>
            <person name="Ning X."/>
            <person name="Lin Y."/>
            <person name="Zhao L."/>
            <person name="Xing Q."/>
            <person name="Dou J."/>
            <person name="Li Y."/>
            <person name="Mao J."/>
            <person name="Guo H."/>
            <person name="Dou H."/>
            <person name="Li T."/>
            <person name="Mu C."/>
            <person name="Jiang W."/>
            <person name="Fu Q."/>
            <person name="Fu X."/>
            <person name="Miao Y."/>
            <person name="Liu J."/>
            <person name="Yu Q."/>
            <person name="Li R."/>
            <person name="Liao H."/>
            <person name="Li X."/>
            <person name="Kong Y."/>
            <person name="Jiang Z."/>
            <person name="Chourrout D."/>
            <person name="Li R."/>
            <person name="Bao Z."/>
        </authorList>
    </citation>
    <scope>NUCLEOTIDE SEQUENCE [LARGE SCALE GENOMIC DNA]</scope>
    <source>
        <strain evidence="10 11">PY_sf001</strain>
    </source>
</reference>
<dbReference type="Proteomes" id="UP000242188">
    <property type="component" value="Unassembled WGS sequence"/>
</dbReference>
<organism evidence="10 11">
    <name type="scientific">Mizuhopecten yessoensis</name>
    <name type="common">Japanese scallop</name>
    <name type="synonym">Patinopecten yessoensis</name>
    <dbReference type="NCBI Taxonomy" id="6573"/>
    <lineage>
        <taxon>Eukaryota</taxon>
        <taxon>Metazoa</taxon>
        <taxon>Spiralia</taxon>
        <taxon>Lophotrochozoa</taxon>
        <taxon>Mollusca</taxon>
        <taxon>Bivalvia</taxon>
        <taxon>Autobranchia</taxon>
        <taxon>Pteriomorphia</taxon>
        <taxon>Pectinida</taxon>
        <taxon>Pectinoidea</taxon>
        <taxon>Pectinidae</taxon>
        <taxon>Mizuhopecten</taxon>
    </lineage>
</organism>
<dbReference type="InterPro" id="IPR019344">
    <property type="entry name" value="F1F0-ATPsyn_F_prd"/>
</dbReference>
<dbReference type="GO" id="GO:0006754">
    <property type="term" value="P:ATP biosynthetic process"/>
    <property type="evidence" value="ECO:0007669"/>
    <property type="project" value="UniProtKB-KW"/>
</dbReference>
<sequence>MLSKILEGINQAGKYDPLYNPRVHGPYDPSRFYGKADKPFLDVRVGELGQWMKNRNKTPYGFVSAVSRGYWAFKLKYIGCKNSNACAILIPVFIVAAINAQEHFHHVFDKTKYH</sequence>
<evidence type="ECO:0000256" key="9">
    <source>
        <dbReference type="ARBA" id="ARBA00023310"/>
    </source>
</evidence>
<evidence type="ECO:0000256" key="6">
    <source>
        <dbReference type="ARBA" id="ARBA00023065"/>
    </source>
</evidence>
<dbReference type="AlphaFoldDB" id="A0A210PFJ9"/>
<keyword evidence="7" id="KW-0496">Mitochondrion</keyword>
<proteinExistence type="inferred from homology"/>
<keyword evidence="6" id="KW-0406">Ion transport</keyword>
<evidence type="ECO:0000313" key="10">
    <source>
        <dbReference type="EMBL" id="OWF35237.1"/>
    </source>
</evidence>
<comment type="similarity">
    <text evidence="2">Belongs to the ATPase F chain family.</text>
</comment>
<dbReference type="GO" id="GO:0045259">
    <property type="term" value="C:proton-transporting ATP synthase complex"/>
    <property type="evidence" value="ECO:0007669"/>
    <property type="project" value="UniProtKB-KW"/>
</dbReference>
<dbReference type="OrthoDB" id="8921675at2759"/>
<dbReference type="EMBL" id="NEDP02076736">
    <property type="protein sequence ID" value="OWF35237.1"/>
    <property type="molecule type" value="Genomic_DNA"/>
</dbReference>
<evidence type="ECO:0000256" key="2">
    <source>
        <dbReference type="ARBA" id="ARBA00005895"/>
    </source>
</evidence>
<evidence type="ECO:0000256" key="4">
    <source>
        <dbReference type="ARBA" id="ARBA00022547"/>
    </source>
</evidence>
<evidence type="ECO:0000256" key="8">
    <source>
        <dbReference type="ARBA" id="ARBA00023136"/>
    </source>
</evidence>
<keyword evidence="11" id="KW-1185">Reference proteome</keyword>
<comment type="subcellular location">
    <subcellularLocation>
        <location evidence="1">Mitochondrion membrane</location>
    </subcellularLocation>
</comment>
<name>A0A210PFJ9_MIZYE</name>
<evidence type="ECO:0000256" key="1">
    <source>
        <dbReference type="ARBA" id="ARBA00004325"/>
    </source>
</evidence>
<evidence type="ECO:0000256" key="5">
    <source>
        <dbReference type="ARBA" id="ARBA00022781"/>
    </source>
</evidence>
<evidence type="ECO:0000313" key="11">
    <source>
        <dbReference type="Proteomes" id="UP000242188"/>
    </source>
</evidence>
<keyword evidence="3" id="KW-0813">Transport</keyword>
<keyword evidence="8" id="KW-0472">Membrane</keyword>
<accession>A0A210PFJ9</accession>
<gene>
    <name evidence="10" type="ORF">KP79_PYT05988</name>
</gene>
<protein>
    <submittedName>
        <fullName evidence="10">ATP synthase subunit f, mitochondrial</fullName>
    </submittedName>
</protein>
<keyword evidence="4" id="KW-0138">CF(0)</keyword>
<dbReference type="GO" id="GO:1902600">
    <property type="term" value="P:proton transmembrane transport"/>
    <property type="evidence" value="ECO:0007669"/>
    <property type="project" value="UniProtKB-KW"/>
</dbReference>